<accession>G7YHE9</accession>
<dbReference type="Gene3D" id="3.10.110.10">
    <property type="entry name" value="Ubiquitin Conjugating Enzyme"/>
    <property type="match status" value="1"/>
</dbReference>
<evidence type="ECO:0000313" key="3">
    <source>
        <dbReference type="Proteomes" id="UP000008909"/>
    </source>
</evidence>
<sequence>MSDPPPNCRYLFFKVVSLYFSAVPRGDNLFEWVSTLLGPPGSVYEGGIFFLDIHFSPEYPFKPPKVCGVNGKTSIHIFR</sequence>
<dbReference type="PROSITE" id="PS50127">
    <property type="entry name" value="UBC_2"/>
    <property type="match status" value="1"/>
</dbReference>
<name>G7YHE9_CLOSI</name>
<reference key="2">
    <citation type="submission" date="2011-10" db="EMBL/GenBank/DDBJ databases">
        <title>The genome and transcriptome sequence of Clonorchis sinensis provide insights into the carcinogenic liver fluke.</title>
        <authorList>
            <person name="Wang X."/>
            <person name="Huang Y."/>
            <person name="Chen W."/>
            <person name="Liu H."/>
            <person name="Guo L."/>
            <person name="Chen Y."/>
            <person name="Luo F."/>
            <person name="Zhou W."/>
            <person name="Sun J."/>
            <person name="Mao Q."/>
            <person name="Liang P."/>
            <person name="Zhou C."/>
            <person name="Tian Y."/>
            <person name="Men J."/>
            <person name="Lv X."/>
            <person name="Huang L."/>
            <person name="Zhou J."/>
            <person name="Hu Y."/>
            <person name="Li R."/>
            <person name="Zhang F."/>
            <person name="Lei H."/>
            <person name="Li X."/>
            <person name="Hu X."/>
            <person name="Liang C."/>
            <person name="Xu J."/>
            <person name="Wu Z."/>
            <person name="Yu X."/>
        </authorList>
    </citation>
    <scope>NUCLEOTIDE SEQUENCE</scope>
    <source>
        <strain>Henan</strain>
    </source>
</reference>
<protein>
    <submittedName>
        <fullName evidence="2">Ubiquitin-conjugating enzyme E2 D/E</fullName>
    </submittedName>
</protein>
<dbReference type="EMBL" id="DF143284">
    <property type="protein sequence ID" value="GAA52382.1"/>
    <property type="molecule type" value="Genomic_DNA"/>
</dbReference>
<feature type="domain" description="UBC core" evidence="1">
    <location>
        <begin position="1"/>
        <end position="79"/>
    </location>
</feature>
<gene>
    <name evidence="2" type="ORF">CLF_107967</name>
</gene>
<dbReference type="Pfam" id="PF00179">
    <property type="entry name" value="UQ_con"/>
    <property type="match status" value="1"/>
</dbReference>
<organism evidence="2 3">
    <name type="scientific">Clonorchis sinensis</name>
    <name type="common">Chinese liver fluke</name>
    <dbReference type="NCBI Taxonomy" id="79923"/>
    <lineage>
        <taxon>Eukaryota</taxon>
        <taxon>Metazoa</taxon>
        <taxon>Spiralia</taxon>
        <taxon>Lophotrochozoa</taxon>
        <taxon>Platyhelminthes</taxon>
        <taxon>Trematoda</taxon>
        <taxon>Digenea</taxon>
        <taxon>Opisthorchiida</taxon>
        <taxon>Opisthorchiata</taxon>
        <taxon>Opisthorchiidae</taxon>
        <taxon>Clonorchis</taxon>
    </lineage>
</organism>
<dbReference type="InterPro" id="IPR016135">
    <property type="entry name" value="UBQ-conjugating_enzyme/RWD"/>
</dbReference>
<proteinExistence type="predicted"/>
<dbReference type="PANTHER" id="PTHR24068">
    <property type="entry name" value="UBIQUITIN-CONJUGATING ENZYME E2"/>
    <property type="match status" value="1"/>
</dbReference>
<reference evidence="2" key="1">
    <citation type="journal article" date="2011" name="Genome Biol.">
        <title>The draft genome of the carcinogenic human liver fluke Clonorchis sinensis.</title>
        <authorList>
            <person name="Wang X."/>
            <person name="Chen W."/>
            <person name="Huang Y."/>
            <person name="Sun J."/>
            <person name="Men J."/>
            <person name="Liu H."/>
            <person name="Luo F."/>
            <person name="Guo L."/>
            <person name="Lv X."/>
            <person name="Deng C."/>
            <person name="Zhou C."/>
            <person name="Fan Y."/>
            <person name="Li X."/>
            <person name="Huang L."/>
            <person name="Hu Y."/>
            <person name="Liang C."/>
            <person name="Hu X."/>
            <person name="Xu J."/>
            <person name="Yu X."/>
        </authorList>
    </citation>
    <scope>NUCLEOTIDE SEQUENCE [LARGE SCALE GENOMIC DNA]</scope>
    <source>
        <strain evidence="2">Henan</strain>
    </source>
</reference>
<dbReference type="SUPFAM" id="SSF54495">
    <property type="entry name" value="UBC-like"/>
    <property type="match status" value="1"/>
</dbReference>
<evidence type="ECO:0000259" key="1">
    <source>
        <dbReference type="PROSITE" id="PS50127"/>
    </source>
</evidence>
<dbReference type="InterPro" id="IPR000608">
    <property type="entry name" value="UBC"/>
</dbReference>
<keyword evidence="3" id="KW-1185">Reference proteome</keyword>
<evidence type="ECO:0000313" key="2">
    <source>
        <dbReference type="EMBL" id="GAA52382.1"/>
    </source>
</evidence>
<dbReference type="Proteomes" id="UP000008909">
    <property type="component" value="Unassembled WGS sequence"/>
</dbReference>
<dbReference type="AlphaFoldDB" id="G7YHE9"/>